<keyword evidence="3" id="KW-1185">Reference proteome</keyword>
<dbReference type="InParanoid" id="A0A3Q7HE65"/>
<name>A0A3Q7HE65_SOLLC</name>
<dbReference type="AlphaFoldDB" id="A0A3Q7HE65"/>
<evidence type="ECO:0000313" key="3">
    <source>
        <dbReference type="Proteomes" id="UP000004994"/>
    </source>
</evidence>
<dbReference type="InterPro" id="IPR053933">
    <property type="entry name" value="GeBP-like_C"/>
</dbReference>
<evidence type="ECO:0000313" key="2">
    <source>
        <dbReference type="EnsemblPlants" id="Solyc07g052870.2.1"/>
    </source>
</evidence>
<sequence>VSCRLFAVGFDWAIAFAETYGRREQVAVEEVVKEDIVEGDQKDFRSKYPRLAASFESMAGMYPNGTSFLKEKMSLIATDKAKELEEKWKKLEDDEAALMVQRLEFIAEHYKLVVDAMKGSSLNVKCISCK</sequence>
<reference evidence="2" key="1">
    <citation type="journal article" date="2012" name="Nature">
        <title>The tomato genome sequence provides insights into fleshy fruit evolution.</title>
        <authorList>
            <consortium name="Tomato Genome Consortium"/>
        </authorList>
    </citation>
    <scope>NUCLEOTIDE SEQUENCE [LARGE SCALE GENOMIC DNA]</scope>
    <source>
        <strain evidence="2">cv. Heinz 1706</strain>
    </source>
</reference>
<dbReference type="Pfam" id="PF22757">
    <property type="entry name" value="GeBP-like_C"/>
    <property type="match status" value="1"/>
</dbReference>
<protein>
    <recommendedName>
        <fullName evidence="1">Glabrous enhancer-binding protein-like C-terminal domain-containing protein</fullName>
    </recommendedName>
</protein>
<reference evidence="2" key="2">
    <citation type="submission" date="2019-01" db="UniProtKB">
        <authorList>
            <consortium name="EnsemblPlants"/>
        </authorList>
    </citation>
    <scope>IDENTIFICATION</scope>
    <source>
        <strain evidence="2">cv. Heinz 1706</strain>
    </source>
</reference>
<feature type="domain" description="Glabrous enhancer-binding protein-like C-terminal" evidence="1">
    <location>
        <begin position="68"/>
        <end position="108"/>
    </location>
</feature>
<proteinExistence type="predicted"/>
<dbReference type="STRING" id="4081.A0A3Q7HE65"/>
<dbReference type="Gramene" id="Solyc07g052870.2.1">
    <property type="protein sequence ID" value="Solyc07g052870.2.1"/>
    <property type="gene ID" value="Solyc07g052870.2"/>
</dbReference>
<dbReference type="Proteomes" id="UP000004994">
    <property type="component" value="Chromosome 7"/>
</dbReference>
<dbReference type="EnsemblPlants" id="Solyc07g052870.2.1">
    <property type="protein sequence ID" value="Solyc07g052870.2.1"/>
    <property type="gene ID" value="Solyc07g052870.2"/>
</dbReference>
<organism evidence="2">
    <name type="scientific">Solanum lycopersicum</name>
    <name type="common">Tomato</name>
    <name type="synonym">Lycopersicon esculentum</name>
    <dbReference type="NCBI Taxonomy" id="4081"/>
    <lineage>
        <taxon>Eukaryota</taxon>
        <taxon>Viridiplantae</taxon>
        <taxon>Streptophyta</taxon>
        <taxon>Embryophyta</taxon>
        <taxon>Tracheophyta</taxon>
        <taxon>Spermatophyta</taxon>
        <taxon>Magnoliopsida</taxon>
        <taxon>eudicotyledons</taxon>
        <taxon>Gunneridae</taxon>
        <taxon>Pentapetalae</taxon>
        <taxon>asterids</taxon>
        <taxon>lamiids</taxon>
        <taxon>Solanales</taxon>
        <taxon>Solanaceae</taxon>
        <taxon>Solanoideae</taxon>
        <taxon>Solaneae</taxon>
        <taxon>Solanum</taxon>
        <taxon>Solanum subgen. Lycopersicon</taxon>
    </lineage>
</organism>
<accession>A0A3Q7HE65</accession>
<evidence type="ECO:0000259" key="1">
    <source>
        <dbReference type="Pfam" id="PF22757"/>
    </source>
</evidence>
<dbReference type="PaxDb" id="4081-Solyc07g052870.1.1"/>